<dbReference type="Proteomes" id="UP000018093">
    <property type="component" value="Unassembled WGS sequence"/>
</dbReference>
<evidence type="ECO:0000256" key="1">
    <source>
        <dbReference type="SAM" id="Coils"/>
    </source>
</evidence>
<comment type="caution">
    <text evidence="2">The sequence shown here is derived from an EMBL/GenBank/DDBJ whole genome shotgun (WGS) entry which is preliminary data.</text>
</comment>
<sequence>MRKTELIQEQKRQIQRIERDMVALLGERAIEDAKERIADKEDFIKTLEAEIEELDKALAQ</sequence>
<name>R7G741_9FIRM</name>
<reference evidence="2" key="1">
    <citation type="submission" date="2012-11" db="EMBL/GenBank/DDBJ databases">
        <title>Dependencies among metagenomic species, viruses, plasmids and units of genetic variation.</title>
        <authorList>
            <person name="Nielsen H.B."/>
            <person name="Almeida M."/>
            <person name="Juncker A.S."/>
            <person name="Rasmussen S."/>
            <person name="Li J."/>
            <person name="Sunagawa S."/>
            <person name="Plichta D."/>
            <person name="Gautier L."/>
            <person name="Le Chatelier E."/>
            <person name="Peletier E."/>
            <person name="Bonde I."/>
            <person name="Nielsen T."/>
            <person name="Manichanh C."/>
            <person name="Arumugam M."/>
            <person name="Batto J."/>
            <person name="Santos M.B.Q.D."/>
            <person name="Blom N."/>
            <person name="Borruel N."/>
            <person name="Burgdorf K.S."/>
            <person name="Boumezbeur F."/>
            <person name="Casellas F."/>
            <person name="Dore J."/>
            <person name="Guarner F."/>
            <person name="Hansen T."/>
            <person name="Hildebrand F."/>
            <person name="Kaas R.S."/>
            <person name="Kennedy S."/>
            <person name="Kristiansen K."/>
            <person name="Kultima J.R."/>
            <person name="Leonard P."/>
            <person name="Levenez F."/>
            <person name="Lund O."/>
            <person name="Moumen B."/>
            <person name="Le Paslier D."/>
            <person name="Pons N."/>
            <person name="Pedersen O."/>
            <person name="Prifti E."/>
            <person name="Qin J."/>
            <person name="Raes J."/>
            <person name="Tap J."/>
            <person name="Tims S."/>
            <person name="Ussery D.W."/>
            <person name="Yamada T."/>
            <person name="MetaHit consortium"/>
            <person name="Renault P."/>
            <person name="Sicheritz-Ponten T."/>
            <person name="Bork P."/>
            <person name="Wang J."/>
            <person name="Brunak S."/>
            <person name="Ehrlich S.D."/>
        </authorList>
    </citation>
    <scope>NUCLEOTIDE SEQUENCE [LARGE SCALE GENOMIC DNA]</scope>
</reference>
<feature type="coiled-coil region" evidence="1">
    <location>
        <begin position="7"/>
        <end position="60"/>
    </location>
</feature>
<proteinExistence type="predicted"/>
<protein>
    <submittedName>
        <fullName evidence="2">Uncharacterized protein</fullName>
    </submittedName>
</protein>
<evidence type="ECO:0000313" key="3">
    <source>
        <dbReference type="Proteomes" id="UP000018093"/>
    </source>
</evidence>
<dbReference type="EMBL" id="CBIN010000107">
    <property type="protein sequence ID" value="CDE22598.1"/>
    <property type="molecule type" value="Genomic_DNA"/>
</dbReference>
<dbReference type="AlphaFoldDB" id="R7G741"/>
<organism evidence="2 3">
    <name type="scientific">Amedibacillus dolichus CAG:375</name>
    <dbReference type="NCBI Taxonomy" id="1263076"/>
    <lineage>
        <taxon>Bacteria</taxon>
        <taxon>Bacillati</taxon>
        <taxon>Bacillota</taxon>
        <taxon>Erysipelotrichia</taxon>
        <taxon>Erysipelotrichales</taxon>
        <taxon>Erysipelotrichaceae</taxon>
        <taxon>Amedibacillus</taxon>
    </lineage>
</organism>
<accession>R7G741</accession>
<gene>
    <name evidence="2" type="ORF">BN631_01110</name>
</gene>
<evidence type="ECO:0000313" key="2">
    <source>
        <dbReference type="EMBL" id="CDE22598.1"/>
    </source>
</evidence>
<keyword evidence="1" id="KW-0175">Coiled coil</keyword>